<feature type="region of interest" description="Disordered" evidence="1">
    <location>
        <begin position="408"/>
        <end position="434"/>
    </location>
</feature>
<dbReference type="AlphaFoldDB" id="A0A7S3VAT0"/>
<protein>
    <recommendedName>
        <fullName evidence="3">RING-type domain-containing protein</fullName>
    </recommendedName>
</protein>
<feature type="compositionally biased region" description="Polar residues" evidence="1">
    <location>
        <begin position="305"/>
        <end position="324"/>
    </location>
</feature>
<feature type="compositionally biased region" description="Polar residues" evidence="1">
    <location>
        <begin position="378"/>
        <end position="396"/>
    </location>
</feature>
<dbReference type="Gene3D" id="3.30.450.40">
    <property type="match status" value="1"/>
</dbReference>
<dbReference type="PANTHER" id="PTHR35213:SF3">
    <property type="entry name" value="MYB-LIKE DOMAIN-CONTAINING PROTEIN"/>
    <property type="match status" value="1"/>
</dbReference>
<organism evidence="2">
    <name type="scientific">Chaetoceros debilis</name>
    <dbReference type="NCBI Taxonomy" id="122233"/>
    <lineage>
        <taxon>Eukaryota</taxon>
        <taxon>Sar</taxon>
        <taxon>Stramenopiles</taxon>
        <taxon>Ochrophyta</taxon>
        <taxon>Bacillariophyta</taxon>
        <taxon>Coscinodiscophyceae</taxon>
        <taxon>Chaetocerotophycidae</taxon>
        <taxon>Chaetocerotales</taxon>
        <taxon>Chaetocerotaceae</taxon>
        <taxon>Chaetoceros</taxon>
    </lineage>
</organism>
<name>A0A7S3VAT0_9STRA</name>
<evidence type="ECO:0000313" key="2">
    <source>
        <dbReference type="EMBL" id="CAE0468642.1"/>
    </source>
</evidence>
<gene>
    <name evidence="2" type="ORF">CDEB00056_LOCUS13495</name>
</gene>
<feature type="region of interest" description="Disordered" evidence="1">
    <location>
        <begin position="299"/>
        <end position="396"/>
    </location>
</feature>
<dbReference type="InterPro" id="IPR029016">
    <property type="entry name" value="GAF-like_dom_sf"/>
</dbReference>
<reference evidence="2" key="1">
    <citation type="submission" date="2021-01" db="EMBL/GenBank/DDBJ databases">
        <authorList>
            <person name="Corre E."/>
            <person name="Pelletier E."/>
            <person name="Niang G."/>
            <person name="Scheremetjew M."/>
            <person name="Finn R."/>
            <person name="Kale V."/>
            <person name="Holt S."/>
            <person name="Cochrane G."/>
            <person name="Meng A."/>
            <person name="Brown T."/>
            <person name="Cohen L."/>
        </authorList>
    </citation>
    <scope>NUCLEOTIDE SEQUENCE</scope>
    <source>
        <strain evidence="2">MM31A-1</strain>
    </source>
</reference>
<dbReference type="PANTHER" id="PTHR35213">
    <property type="entry name" value="RING-TYPE DOMAIN-CONTAINING PROTEIN-RELATED"/>
    <property type="match status" value="1"/>
</dbReference>
<accession>A0A7S3VAT0</accession>
<proteinExistence type="predicted"/>
<evidence type="ECO:0000256" key="1">
    <source>
        <dbReference type="SAM" id="MobiDB-lite"/>
    </source>
</evidence>
<dbReference type="EMBL" id="HBIO01017559">
    <property type="protein sequence ID" value="CAE0468642.1"/>
    <property type="molecule type" value="Transcribed_RNA"/>
</dbReference>
<evidence type="ECO:0008006" key="3">
    <source>
        <dbReference type="Google" id="ProtNLM"/>
    </source>
</evidence>
<sequence length="901" mass="100491">MCGDASLKHSSSNRMSSNTRKAPLSQICCGCQKTGAELQINPCGCGFHAKCFPLSHITESVGGKKGLKCPGCGSELMKGIYIKPIDVKSVQNASHRLSTLTGDPEPGQKYHDILREDFFLSLASTFLAESASITDIAIAEDLEVRNGRWTAEEVEFIECLIKCFKDGILPVSNGTTLNKFLRSIFLCKSTRLRKKIKNANFCTSTYTMNAKNQDMQELTRLSRLQETFLEKLENERSKKLLKFNMTRMWGTYFFNLCVQLGYDSIRAQDWLNSLEYVESKVTAAKEARRMRERRNNLLQKPTALDWSNHSHGQNGYLDQSNHSYTRGGGGYLDRSNHSYRRGNYLDHSNHSYGKRGGGYLDLDDSTGSKKRTLEHTRSPIQETIHQRPTNPSQRTDLLSQSYNSYLSQNESNQFGGQPPLHLNGTAQDPPMSPMDSVQFQIIDFGSNISNGGQGMPRKPQIVPIEIREYKDLDELGSVSDVSELDRSNSPRINEPTLPRSTLSDVIEATPMEVSNDEDRSAHNPKRVRVEEEIVEVSASVSTPPSDDLLTDLSDLCGQFGDWGPFVQKVSDFVENEDLPFQYFDVWVASKDDKDDAEGASCSQNDVVLRHVGHSARADTDSIWTLYHMNEFGKFSQNFRFPPGVGLPGRVFASGEPTWDNSIQNLSKNKFPRVHGAISHGIVSGLGFPMHGTPVGRVVIAMYSSEPLAQDSNLVHRCCAQFQNSHILNPNWNVVMDVGDKKDKLLESSASSTLTDGGASLPIDHEEQQIVDLLARHSPFVVSDLSSPSPQSVEHTSLRLVLLQPRNKRTVSQNDAVSILKKSFRNYMQSQRKESEVASLLVHEWKFMSHQLRPITECITQVPTVAGPAPPASIGIQASFTPLTRPRTSSLSMSFMNYSSNP</sequence>